<evidence type="ECO:0000313" key="22">
    <source>
        <dbReference type="EMBL" id="MFC5526952.1"/>
    </source>
</evidence>
<evidence type="ECO:0000259" key="21">
    <source>
        <dbReference type="PROSITE" id="PS50857"/>
    </source>
</evidence>
<dbReference type="InterPro" id="IPR041142">
    <property type="entry name" value="NOS_propeller_2"/>
</dbReference>
<sequence>MSDKTNDQNPELKAGQFRALTEAEIASLPGQPGNPGRRGFMKMGALAGLAGVGGTLLTGCGRGATGDQPVAGKAPAAAATSMPEGHPTEVAPGHLDEYYGFWSGGQSGELRILGLPSMRELIRVPIFNPSFAIGWGITNESKRVLGKDFPPGGDLHHPHMSQTNGRYDGRYLFVNDKTGTRVARVRCDVMRADKIIDIPNVADIHGMRVQREPRTGYVFANSEFRVPSPNDGRDLDDPKKYQTMFTAIDGDTMEVSWQVIVDGNLDNTDCDYEGKYVASTCYNSEEAVDLAGMMQNERDWAVVFNIKRIEAAVKAGKFKTIGKSKVPVVDGRHGSPLTMYIPIPKSPHGLNASPDGKYFVANGKLSPTCSVVAWSKVDDYFDGKLKDPRDAVIAEPQLGLGPLHTSFDGRGYAYTTLFIDSQMAKWNIQDAIDAYAGKKVNYLRQKLDVAYQPGHCHTSLGETRDADGKWLVSLNKFSKDRFLPVGPLHPDCDQLIDISGDQMVLVADTPVFSEPHDAVIVPRQLMAGKIKRIWDRKDPFFAETVAQAKKHGVVLEKDSKVIREGKKVFVYMTSSAPKYGLDSFKVKKGDEVTVVVTNVDDIEDLTHGFCLSNYGINMEISPQETSSVTFIADKPGVYWYYCTFFCHALHLEMRGRMLVEA</sequence>
<dbReference type="PROSITE" id="PS51318">
    <property type="entry name" value="TAT"/>
    <property type="match status" value="1"/>
</dbReference>
<evidence type="ECO:0000256" key="8">
    <source>
        <dbReference type="ARBA" id="ARBA00011738"/>
    </source>
</evidence>
<dbReference type="InterPro" id="IPR011045">
    <property type="entry name" value="N2O_reductase_N"/>
</dbReference>
<evidence type="ECO:0000256" key="14">
    <source>
        <dbReference type="ARBA" id="ARBA00022837"/>
    </source>
</evidence>
<evidence type="ECO:0000256" key="10">
    <source>
        <dbReference type="ARBA" id="ARBA00016560"/>
    </source>
</evidence>
<comment type="similarity">
    <text evidence="6">In the C-terminal section; belongs to the cytochrome c oxidase subunit 2 family.</text>
</comment>
<dbReference type="InterPro" id="IPR023644">
    <property type="entry name" value="NO_Rdtase"/>
</dbReference>
<name>A0ABW0QTM5_9GAMM</name>
<dbReference type="InterPro" id="IPR051403">
    <property type="entry name" value="NosZ/Cyto_c_oxidase_sub2"/>
</dbReference>
<dbReference type="InterPro" id="IPR015943">
    <property type="entry name" value="WD40/YVTN_repeat-like_dom_sf"/>
</dbReference>
<comment type="cofactor">
    <cofactor evidence="1">
        <name>Ca(2+)</name>
        <dbReference type="ChEBI" id="CHEBI:29108"/>
    </cofactor>
</comment>
<evidence type="ECO:0000256" key="16">
    <source>
        <dbReference type="ARBA" id="ARBA00023008"/>
    </source>
</evidence>
<evidence type="ECO:0000256" key="13">
    <source>
        <dbReference type="ARBA" id="ARBA00022764"/>
    </source>
</evidence>
<dbReference type="Gene3D" id="2.130.10.10">
    <property type="entry name" value="YVTN repeat-like/Quinoprotein amine dehydrogenase"/>
    <property type="match status" value="1"/>
</dbReference>
<gene>
    <name evidence="22" type="primary">nosZ</name>
    <name evidence="22" type="ORF">ACFPPA_14530</name>
</gene>
<evidence type="ECO:0000256" key="12">
    <source>
        <dbReference type="ARBA" id="ARBA00022729"/>
    </source>
</evidence>
<dbReference type="NCBIfam" id="TIGR04244">
    <property type="entry name" value="nitrous_NosZ_RR"/>
    <property type="match status" value="1"/>
</dbReference>
<keyword evidence="14" id="KW-0106">Calcium</keyword>
<evidence type="ECO:0000256" key="17">
    <source>
        <dbReference type="ARBA" id="ARBA00031077"/>
    </source>
</evidence>
<dbReference type="InterPro" id="IPR002429">
    <property type="entry name" value="CcO_II-like_C"/>
</dbReference>
<feature type="region of interest" description="Disordered" evidence="20">
    <location>
        <begin position="68"/>
        <end position="89"/>
    </location>
</feature>
<keyword evidence="23" id="KW-1185">Reference proteome</keyword>
<keyword evidence="15 22" id="KW-0560">Oxidoreductase</keyword>
<dbReference type="Pfam" id="PF00116">
    <property type="entry name" value="COX2"/>
    <property type="match status" value="1"/>
</dbReference>
<evidence type="ECO:0000256" key="2">
    <source>
        <dbReference type="ARBA" id="ARBA00001935"/>
    </source>
</evidence>
<evidence type="ECO:0000256" key="19">
    <source>
        <dbReference type="ARBA" id="ARBA00049555"/>
    </source>
</evidence>
<accession>A0ABW0QTM5</accession>
<dbReference type="Pfam" id="PF18764">
    <property type="entry name" value="nos_propeller"/>
    <property type="match status" value="1"/>
</dbReference>
<evidence type="ECO:0000256" key="5">
    <source>
        <dbReference type="ARBA" id="ARBA00004779"/>
    </source>
</evidence>
<evidence type="ECO:0000256" key="15">
    <source>
        <dbReference type="ARBA" id="ARBA00023002"/>
    </source>
</evidence>
<dbReference type="EMBL" id="JBHSNF010000003">
    <property type="protein sequence ID" value="MFC5526952.1"/>
    <property type="molecule type" value="Genomic_DNA"/>
</dbReference>
<evidence type="ECO:0000256" key="3">
    <source>
        <dbReference type="ARBA" id="ARBA00003034"/>
    </source>
</evidence>
<dbReference type="Pfam" id="PF18793">
    <property type="entry name" value="nos_propeller_2"/>
    <property type="match status" value="1"/>
</dbReference>
<comment type="subunit">
    <text evidence="8">Homodimer.</text>
</comment>
<dbReference type="EC" id="1.7.2.4" evidence="9"/>
<dbReference type="InterPro" id="IPR041114">
    <property type="entry name" value="Nos_propeller"/>
</dbReference>
<dbReference type="SUPFAM" id="SSF49503">
    <property type="entry name" value="Cupredoxins"/>
    <property type="match status" value="1"/>
</dbReference>
<keyword evidence="13" id="KW-0574">Periplasm</keyword>
<evidence type="ECO:0000256" key="6">
    <source>
        <dbReference type="ARBA" id="ARBA00006790"/>
    </source>
</evidence>
<dbReference type="RefSeq" id="WP_377321148.1">
    <property type="nucleotide sequence ID" value="NZ_JBHSNF010000003.1"/>
</dbReference>
<dbReference type="Gene3D" id="2.60.40.420">
    <property type="entry name" value="Cupredoxins - blue copper proteins"/>
    <property type="match status" value="1"/>
</dbReference>
<dbReference type="SUPFAM" id="SSF50974">
    <property type="entry name" value="Nitrous oxide reductase, N-terminal domain"/>
    <property type="match status" value="1"/>
</dbReference>
<keyword evidence="11" id="KW-0479">Metal-binding</keyword>
<reference evidence="23" key="1">
    <citation type="journal article" date="2019" name="Int. J. Syst. Evol. Microbiol.">
        <title>The Global Catalogue of Microorganisms (GCM) 10K type strain sequencing project: providing services to taxonomists for standard genome sequencing and annotation.</title>
        <authorList>
            <consortium name="The Broad Institute Genomics Platform"/>
            <consortium name="The Broad Institute Genome Sequencing Center for Infectious Disease"/>
            <person name="Wu L."/>
            <person name="Ma J."/>
        </authorList>
    </citation>
    <scope>NUCLEOTIDE SEQUENCE [LARGE SCALE GENOMIC DNA]</scope>
    <source>
        <strain evidence="23">CGMCC 1.16619</strain>
    </source>
</reference>
<evidence type="ECO:0000256" key="4">
    <source>
        <dbReference type="ARBA" id="ARBA00004418"/>
    </source>
</evidence>
<comment type="cofactor">
    <cofactor evidence="2">
        <name>Cu cation</name>
        <dbReference type="ChEBI" id="CHEBI:23378"/>
    </cofactor>
</comment>
<organism evidence="22 23">
    <name type="scientific">Rhodanobacter ginsengisoli</name>
    <dbReference type="NCBI Taxonomy" id="418646"/>
    <lineage>
        <taxon>Bacteria</taxon>
        <taxon>Pseudomonadati</taxon>
        <taxon>Pseudomonadota</taxon>
        <taxon>Gammaproteobacteria</taxon>
        <taxon>Lysobacterales</taxon>
        <taxon>Rhodanobacteraceae</taxon>
        <taxon>Rhodanobacter</taxon>
    </lineage>
</organism>
<dbReference type="Proteomes" id="UP001596114">
    <property type="component" value="Unassembled WGS sequence"/>
</dbReference>
<evidence type="ECO:0000256" key="7">
    <source>
        <dbReference type="ARBA" id="ARBA00010372"/>
    </source>
</evidence>
<dbReference type="GO" id="GO:0050304">
    <property type="term" value="F:nitrous-oxide reductase activity"/>
    <property type="evidence" value="ECO:0007669"/>
    <property type="project" value="UniProtKB-EC"/>
</dbReference>
<comment type="caution">
    <text evidence="22">The sequence shown here is derived from an EMBL/GenBank/DDBJ whole genome shotgun (WGS) entry which is preliminary data.</text>
</comment>
<keyword evidence="12" id="KW-0732">Signal</keyword>
<evidence type="ECO:0000256" key="11">
    <source>
        <dbReference type="ARBA" id="ARBA00022723"/>
    </source>
</evidence>
<proteinExistence type="inferred from homology"/>
<dbReference type="PANTHER" id="PTHR42838:SF2">
    <property type="entry name" value="NITROUS-OXIDE REDUCTASE"/>
    <property type="match status" value="1"/>
</dbReference>
<comment type="catalytic activity">
    <reaction evidence="19">
        <text>N2 + 2 Fe(III)-[cytochrome c] + H2O = nitrous oxide + 2 Fe(II)-[cytochrome c] + 2 H(+)</text>
        <dbReference type="Rhea" id="RHEA:43108"/>
        <dbReference type="Rhea" id="RHEA-COMP:10350"/>
        <dbReference type="Rhea" id="RHEA-COMP:14399"/>
        <dbReference type="ChEBI" id="CHEBI:15377"/>
        <dbReference type="ChEBI" id="CHEBI:15378"/>
        <dbReference type="ChEBI" id="CHEBI:17045"/>
        <dbReference type="ChEBI" id="CHEBI:17997"/>
        <dbReference type="ChEBI" id="CHEBI:29033"/>
        <dbReference type="ChEBI" id="CHEBI:29034"/>
        <dbReference type="EC" id="1.7.2.4"/>
    </reaction>
</comment>
<dbReference type="InterPro" id="IPR008972">
    <property type="entry name" value="Cupredoxin"/>
</dbReference>
<dbReference type="PROSITE" id="PS50857">
    <property type="entry name" value="COX2_CUA"/>
    <property type="match status" value="1"/>
</dbReference>
<evidence type="ECO:0000256" key="9">
    <source>
        <dbReference type="ARBA" id="ARBA00011896"/>
    </source>
</evidence>
<feature type="domain" description="Cytochrome oxidase subunit II copper A binding" evidence="21">
    <location>
        <begin position="565"/>
        <end position="661"/>
    </location>
</feature>
<comment type="function">
    <text evidence="3">Nitrous-oxide reductase is part of a bacterial respiratory system which is activated under anaerobic conditions in the presence of nitrate or nitrous oxide.</text>
</comment>
<comment type="subcellular location">
    <subcellularLocation>
        <location evidence="4">Periplasm</location>
    </subcellularLocation>
</comment>
<evidence type="ECO:0000313" key="23">
    <source>
        <dbReference type="Proteomes" id="UP001596114"/>
    </source>
</evidence>
<comment type="pathway">
    <text evidence="5">Nitrogen metabolism; nitrate reduction (denitrification); dinitrogen from nitrate: step 4/4.</text>
</comment>
<protein>
    <recommendedName>
        <fullName evidence="10">Nitrous-oxide reductase</fullName>
        <ecNumber evidence="9">1.7.2.4</ecNumber>
    </recommendedName>
    <alternativeName>
        <fullName evidence="17">N(2)OR</fullName>
    </alternativeName>
    <alternativeName>
        <fullName evidence="18">N2O reductase</fullName>
    </alternativeName>
</protein>
<evidence type="ECO:0000256" key="20">
    <source>
        <dbReference type="SAM" id="MobiDB-lite"/>
    </source>
</evidence>
<dbReference type="InterPro" id="IPR006311">
    <property type="entry name" value="TAT_signal"/>
</dbReference>
<keyword evidence="16" id="KW-0186">Copper</keyword>
<comment type="similarity">
    <text evidence="7">Belongs to the NosZ family.</text>
</comment>
<dbReference type="PANTHER" id="PTHR42838">
    <property type="entry name" value="CYTOCHROME C OXIDASE SUBUNIT II"/>
    <property type="match status" value="1"/>
</dbReference>
<evidence type="ECO:0000256" key="1">
    <source>
        <dbReference type="ARBA" id="ARBA00001913"/>
    </source>
</evidence>
<evidence type="ECO:0000256" key="18">
    <source>
        <dbReference type="ARBA" id="ARBA00032847"/>
    </source>
</evidence>